<proteinExistence type="predicted"/>
<feature type="signal peptide" evidence="1">
    <location>
        <begin position="1"/>
        <end position="29"/>
    </location>
</feature>
<reference evidence="3 4" key="1">
    <citation type="submission" date="2019-02" db="EMBL/GenBank/DDBJ databases">
        <title>Paenibacillus sp. nov., isolated from surface-sterilized tissue of Thalictrum simplex L.</title>
        <authorList>
            <person name="Tuo L."/>
        </authorList>
    </citation>
    <scope>NUCLEOTIDE SEQUENCE [LARGE SCALE GENOMIC DNA]</scope>
    <source>
        <strain evidence="3 4">N2SHLJ1</strain>
    </source>
</reference>
<dbReference type="PROSITE" id="PS51257">
    <property type="entry name" value="PROKAR_LIPOPROTEIN"/>
    <property type="match status" value="1"/>
</dbReference>
<dbReference type="AlphaFoldDB" id="A0A4Q9DSV7"/>
<name>A0A4Q9DSV7_9BACL</name>
<evidence type="ECO:0000259" key="2">
    <source>
        <dbReference type="Pfam" id="PF21311"/>
    </source>
</evidence>
<gene>
    <name evidence="3" type="ORF">EYB31_10400</name>
</gene>
<feature type="domain" description="P68 RBP/TagC-like beta-propeller" evidence="2">
    <location>
        <begin position="58"/>
        <end position="326"/>
    </location>
</feature>
<accession>A0A4Q9DSV7</accession>
<dbReference type="RefSeq" id="WP_131013230.1">
    <property type="nucleotide sequence ID" value="NZ_SIRE01000006.1"/>
</dbReference>
<dbReference type="Pfam" id="PF21311">
    <property type="entry name" value="Phage_RBD_prop"/>
    <property type="match status" value="1"/>
</dbReference>
<comment type="caution">
    <text evidence="3">The sequence shown here is derived from an EMBL/GenBank/DDBJ whole genome shotgun (WGS) entry which is preliminary data.</text>
</comment>
<organism evidence="3 4">
    <name type="scientific">Paenibacillus thalictri</name>
    <dbReference type="NCBI Taxonomy" id="2527873"/>
    <lineage>
        <taxon>Bacteria</taxon>
        <taxon>Bacillati</taxon>
        <taxon>Bacillota</taxon>
        <taxon>Bacilli</taxon>
        <taxon>Bacillales</taxon>
        <taxon>Paenibacillaceae</taxon>
        <taxon>Paenibacillus</taxon>
    </lineage>
</organism>
<evidence type="ECO:0000313" key="3">
    <source>
        <dbReference type="EMBL" id="TBL79984.1"/>
    </source>
</evidence>
<evidence type="ECO:0000256" key="1">
    <source>
        <dbReference type="SAM" id="SignalP"/>
    </source>
</evidence>
<feature type="chain" id="PRO_5020945489" evidence="1">
    <location>
        <begin position="30"/>
        <end position="341"/>
    </location>
</feature>
<dbReference type="EMBL" id="SIRE01000006">
    <property type="protein sequence ID" value="TBL79984.1"/>
    <property type="molecule type" value="Genomic_DNA"/>
</dbReference>
<dbReference type="OrthoDB" id="3968810at2"/>
<dbReference type="InterPro" id="IPR048799">
    <property type="entry name" value="P68_RBP_TagC-like_beta-prop"/>
</dbReference>
<protein>
    <submittedName>
        <fullName evidence="3">Tat pathway signal sequence domain protein</fullName>
    </submittedName>
</protein>
<dbReference type="Proteomes" id="UP000293142">
    <property type="component" value="Unassembled WGS sequence"/>
</dbReference>
<keyword evidence="4" id="KW-1185">Reference proteome</keyword>
<keyword evidence="1" id="KW-0732">Signal</keyword>
<evidence type="ECO:0000313" key="4">
    <source>
        <dbReference type="Proteomes" id="UP000293142"/>
    </source>
</evidence>
<sequence>MSGRWPRRLVLFVLVIVLLPLLASCGAPAPDSKAQRFVLSEPAEDLLLGKALYNRTIHQSFAFDNTHKQIYFTQVTAGGLQLPGEKSPVDSADRAAHGDLTLTKLDSSGNILGYMYLKGFGHGVGFGVEPAGDDAYMWTETDSNASYGTQLARFKFEHEKVLTASSPELEKHQLIEGSDRTTLNIDSAHNILTMRYRKDGVFQFSTFDLEEVKKKQYKPIATVRQPTMGTVQGFASYGNTLYLLEGDSYENKASKPPVGNTYIAAVDWGSGKTADKQLITAGADLSFREPEGLGIRVPDIKQPYKAELVVGFASGETGARMANLFALRKLLPVHNESDKGD</sequence>